<dbReference type="Pfam" id="PF17928">
    <property type="entry name" value="TetR_C_22"/>
    <property type="match status" value="1"/>
</dbReference>
<keyword evidence="5" id="KW-1185">Reference proteome</keyword>
<accession>A0ABS6SH59</accession>
<keyword evidence="1 2" id="KW-0238">DNA-binding</keyword>
<evidence type="ECO:0000313" key="5">
    <source>
        <dbReference type="Proteomes" id="UP000722336"/>
    </source>
</evidence>
<feature type="DNA-binding region" description="H-T-H motif" evidence="2">
    <location>
        <begin position="47"/>
        <end position="66"/>
    </location>
</feature>
<name>A0ABS6SH59_9SPHN</name>
<evidence type="ECO:0000313" key="4">
    <source>
        <dbReference type="EMBL" id="MBV7257373.1"/>
    </source>
</evidence>
<dbReference type="InterPro" id="IPR001647">
    <property type="entry name" value="HTH_TetR"/>
</dbReference>
<dbReference type="Pfam" id="PF00440">
    <property type="entry name" value="TetR_N"/>
    <property type="match status" value="1"/>
</dbReference>
<dbReference type="PROSITE" id="PS50977">
    <property type="entry name" value="HTH_TETR_2"/>
    <property type="match status" value="1"/>
</dbReference>
<evidence type="ECO:0000259" key="3">
    <source>
        <dbReference type="PROSITE" id="PS50977"/>
    </source>
</evidence>
<dbReference type="Proteomes" id="UP000722336">
    <property type="component" value="Unassembled WGS sequence"/>
</dbReference>
<gene>
    <name evidence="4" type="ORF">KCG44_11310</name>
</gene>
<dbReference type="InterPro" id="IPR041674">
    <property type="entry name" value="TetR_C_22"/>
</dbReference>
<feature type="domain" description="HTH tetR-type" evidence="3">
    <location>
        <begin position="24"/>
        <end position="84"/>
    </location>
</feature>
<proteinExistence type="predicted"/>
<evidence type="ECO:0000256" key="1">
    <source>
        <dbReference type="ARBA" id="ARBA00023125"/>
    </source>
</evidence>
<organism evidence="4 5">
    <name type="scientific">Pacificimonas pallii</name>
    <dbReference type="NCBI Taxonomy" id="2827236"/>
    <lineage>
        <taxon>Bacteria</taxon>
        <taxon>Pseudomonadati</taxon>
        <taxon>Pseudomonadota</taxon>
        <taxon>Alphaproteobacteria</taxon>
        <taxon>Sphingomonadales</taxon>
        <taxon>Sphingosinicellaceae</taxon>
        <taxon>Pacificimonas</taxon>
    </lineage>
</organism>
<protein>
    <submittedName>
        <fullName evidence="4">TetR family transcriptional regulator</fullName>
    </submittedName>
</protein>
<comment type="caution">
    <text evidence="4">The sequence shown here is derived from an EMBL/GenBank/DDBJ whole genome shotgun (WGS) entry which is preliminary data.</text>
</comment>
<dbReference type="RefSeq" id="WP_218446188.1">
    <property type="nucleotide sequence ID" value="NZ_JAGSPA010000003.1"/>
</dbReference>
<reference evidence="4 5" key="1">
    <citation type="submission" date="2021-04" db="EMBL/GenBank/DDBJ databases">
        <authorList>
            <person name="Pira H."/>
            <person name="Risdian C."/>
            <person name="Wink J."/>
        </authorList>
    </citation>
    <scope>NUCLEOTIDE SEQUENCE [LARGE SCALE GENOMIC DNA]</scope>
    <source>
        <strain evidence="4 5">WHA3</strain>
    </source>
</reference>
<evidence type="ECO:0000256" key="2">
    <source>
        <dbReference type="PROSITE-ProRule" id="PRU00335"/>
    </source>
</evidence>
<dbReference type="EMBL" id="JAGSPA010000003">
    <property type="protein sequence ID" value="MBV7257373.1"/>
    <property type="molecule type" value="Genomic_DNA"/>
</dbReference>
<sequence length="208" mass="23883">MTLIAAEDWDEEILGRWPLQDRSRRRVERIMEFSRKAIERDGVYALNLNNVAKEAEVNVATVYQFFPTKNAVIARLALREFDENYDRVEKAAAQCASAEDVRTMFTEAFVTAHRNSGDATFLRELWAIMEADRNLQRLNQKDDDRLAQLLTETYMRFAPGADAEQVRNRILLLLGMSAFAIRTALTLNRNEGERLIAEAKQLIFGVPL</sequence>